<evidence type="ECO:0000313" key="3">
    <source>
        <dbReference type="EMBL" id="ABL78382.1"/>
    </source>
</evidence>
<dbReference type="GO" id="GO:0032259">
    <property type="term" value="P:methylation"/>
    <property type="evidence" value="ECO:0007669"/>
    <property type="project" value="InterPro"/>
</dbReference>
<dbReference type="OrthoDB" id="93530at2157"/>
<organism evidence="3 4">
    <name type="scientific">Thermofilum pendens (strain DSM 2475 / Hrk 5)</name>
    <dbReference type="NCBI Taxonomy" id="368408"/>
    <lineage>
        <taxon>Archaea</taxon>
        <taxon>Thermoproteota</taxon>
        <taxon>Thermoprotei</taxon>
        <taxon>Thermofilales</taxon>
        <taxon>Thermofilaceae</taxon>
        <taxon>Thermofilum</taxon>
    </lineage>
</organism>
<feature type="region of interest" description="Disordered" evidence="1">
    <location>
        <begin position="1"/>
        <end position="29"/>
    </location>
</feature>
<feature type="domain" description="DUF1156" evidence="2">
    <location>
        <begin position="14"/>
        <end position="62"/>
    </location>
</feature>
<evidence type="ECO:0000259" key="2">
    <source>
        <dbReference type="Pfam" id="PF06634"/>
    </source>
</evidence>
<proteinExistence type="predicted"/>
<dbReference type="HOGENOM" id="CLU_007795_2_0_2"/>
<dbReference type="SUPFAM" id="SSF53335">
    <property type="entry name" value="S-adenosyl-L-methionine-dependent methyltransferases"/>
    <property type="match status" value="2"/>
</dbReference>
<dbReference type="GO" id="GO:0008168">
    <property type="term" value="F:methyltransferase activity"/>
    <property type="evidence" value="ECO:0007669"/>
    <property type="project" value="InterPro"/>
</dbReference>
<dbReference type="EMBL" id="CP000505">
    <property type="protein sequence ID" value="ABL78382.1"/>
    <property type="molecule type" value="Genomic_DNA"/>
</dbReference>
<dbReference type="PROSITE" id="PS00092">
    <property type="entry name" value="N6_MTASE"/>
    <property type="match status" value="1"/>
</dbReference>
<dbReference type="Gene3D" id="3.40.50.150">
    <property type="entry name" value="Vaccinia Virus protein VP39"/>
    <property type="match status" value="1"/>
</dbReference>
<dbReference type="EnsemblBacteria" id="ABL78382">
    <property type="protein sequence ID" value="ABL78382"/>
    <property type="gene ID" value="Tpen_0982"/>
</dbReference>
<reference evidence="4" key="1">
    <citation type="journal article" date="2008" name="J. Bacteriol.">
        <title>Genome sequence of Thermofilum pendens reveals an exceptional loss of biosynthetic pathways without genome reduction.</title>
        <authorList>
            <person name="Anderson I."/>
            <person name="Rodriguez J."/>
            <person name="Susanti D."/>
            <person name="Porat I."/>
            <person name="Reich C."/>
            <person name="Ulrich L.E."/>
            <person name="Elkins J.G."/>
            <person name="Mavromatis K."/>
            <person name="Lykidis A."/>
            <person name="Kim E."/>
            <person name="Thompson L.S."/>
            <person name="Nolan M."/>
            <person name="Land M."/>
            <person name="Copeland A."/>
            <person name="Lapidus A."/>
            <person name="Lucas S."/>
            <person name="Detter C."/>
            <person name="Zhulin I.B."/>
            <person name="Olsen G.J."/>
            <person name="Whitman W."/>
            <person name="Mukhopadhyay B."/>
            <person name="Bristow J."/>
            <person name="Kyrpides N."/>
        </authorList>
    </citation>
    <scope>NUCLEOTIDE SEQUENCE [LARGE SCALE GENOMIC DNA]</scope>
    <source>
        <strain evidence="4">DSM 2475 / Hrk 5</strain>
    </source>
</reference>
<dbReference type="AlphaFoldDB" id="A1RYV2"/>
<protein>
    <recommendedName>
        <fullName evidence="2">DUF1156 domain-containing protein</fullName>
    </recommendedName>
</protein>
<dbReference type="InterPro" id="IPR002052">
    <property type="entry name" value="DNA_methylase_N6_adenine_CS"/>
</dbReference>
<dbReference type="GO" id="GO:0003676">
    <property type="term" value="F:nucleic acid binding"/>
    <property type="evidence" value="ECO:0007669"/>
    <property type="project" value="InterPro"/>
</dbReference>
<sequence>MPEEKPTLLESPSFPIESINKASKSEKTGGGRPPYWEMVFWWTRKPLAGARAIIAASLLSQDDYPESYNFLKDLFPCMDKRTPHSCNPNQRLVEKLKGKKLLDPFAGFGSIPLEAARLGLDVTAVELLPTAYVFLKAVLEYPKEYGKRLIEISGKEVESLGLRDAVRRFNGSAKIIETGRYKVPLLIYDVARWGRWVTEELKKDPDFKELYDEDVAVYIGTWEIKCPVCGRYTPLVGNWWLARVKSKRGYERLAWMQWRDGEIEVVDLNEACKKTGRSSCNELLAKVQGKDEESGARVEWNGQVYVVPSKNINAKLEEAQCLYCRAKIDHRVKENRILKPVKNKKKEGEWYVKWALQRWNSLLEDYLFGKVSLEELRNAPARPRILVKVRVTDGDLEFEPATREDTEKLWKALEKLKQKWKEPDVPSEELWKYTASGGGALSIWTWGFDKFYKLFNPRQLLTLVKLVRLVREAGKSVEEEKLKEGWSKEDSFRYAEAITTYLAIALCKQINYDSIVTSTEPVQKFIRETLAFRGIAMTWNWVEELPVADVLGSYIRSLNSSVGSLSYLVSAVYGSPSRVKVLLDDATTLDMLVGEKFDLIVTDPPYADDVPYTELSDFYYVWLKRALSDVSGGKLIPRFLPEAFFDEFGEEIKTQWETFATREVSENTERWKYFKLNISFSELLARAFANVTRFLDEKGLLVTYYVAKKPEAWVALIDALWHINGMRVVVAYPVVTEAEENVVARGRAAVMGGYVMGWRRREVEKPLDLSSEKEAVVTTVSERLGNYLKAIDVKEGATAWVYAYLAALSYLTSFYPVKDGGVELDAEGVVSHAMALSFEAMLRKAGVNLHDPAALAYLALRVVEDEKGRVDSDVLSRVALGLGIRDVELVKLGLVREVRSGGPKVAKRKVFEVMAPRNETVDEVRRVLYPLRGKAPVLECFRNLQLSVLARTQVSCDQRAREEAKELAKAIVRLSGMGLIDEEDPDVRLSRAVLGFEWWEQ</sequence>
<dbReference type="Pfam" id="PF06634">
    <property type="entry name" value="DUF1156"/>
    <property type="match status" value="1"/>
</dbReference>
<dbReference type="InterPro" id="IPR029063">
    <property type="entry name" value="SAM-dependent_MTases_sf"/>
</dbReference>
<dbReference type="eggNOG" id="arCOG00889">
    <property type="taxonomic scope" value="Archaea"/>
</dbReference>
<dbReference type="InterPro" id="IPR009537">
    <property type="entry name" value="DUF1156"/>
</dbReference>
<keyword evidence="4" id="KW-1185">Reference proteome</keyword>
<dbReference type="Proteomes" id="UP000000641">
    <property type="component" value="Chromosome"/>
</dbReference>
<name>A1RYV2_THEPD</name>
<dbReference type="KEGG" id="tpe:Tpen_0982"/>
<evidence type="ECO:0000256" key="1">
    <source>
        <dbReference type="SAM" id="MobiDB-lite"/>
    </source>
</evidence>
<gene>
    <name evidence="3" type="ordered locus">Tpen_0982</name>
</gene>
<dbReference type="RefSeq" id="WP_011752647.1">
    <property type="nucleotide sequence ID" value="NC_008698.1"/>
</dbReference>
<dbReference type="GeneID" id="4600456"/>
<accession>A1RYV2</accession>
<evidence type="ECO:0000313" key="4">
    <source>
        <dbReference type="Proteomes" id="UP000000641"/>
    </source>
</evidence>
<dbReference type="STRING" id="368408.Tpen_0982"/>